<feature type="region of interest" description="Disordered" evidence="1">
    <location>
        <begin position="30"/>
        <end position="63"/>
    </location>
</feature>
<dbReference type="InterPro" id="IPR001387">
    <property type="entry name" value="Cro/C1-type_HTH"/>
</dbReference>
<evidence type="ECO:0000313" key="2">
    <source>
        <dbReference type="EMBL" id="TDD61642.1"/>
    </source>
</evidence>
<dbReference type="EMBL" id="SMKU01000558">
    <property type="protein sequence ID" value="TDD61642.1"/>
    <property type="molecule type" value="Genomic_DNA"/>
</dbReference>
<sequence length="226" mass="25578">MTLTRTGLRGLRNWQRLAAVLSGEDVGANVCQPGTPESRFRGTYEPMPPSSSSSAQAARQRLGEQLREMRTSARLTGREFAQRVGWADATTVTKIEKAQRTITADHVRLWCRTCGQPPEREAQLLAEQRAVSQMWQNYAQLAKSAGGGLKARQERLRDRYWQVRRQRTYQTKVISGLLQTKGMRAFPLKCGHLEAWIMDPGKEVSLMALKHYPEEFKTDAVALFLS</sequence>
<dbReference type="Proteomes" id="UP000294513">
    <property type="component" value="Unassembled WGS sequence"/>
</dbReference>
<comment type="caution">
    <text evidence="2">The sequence shown here is derived from an EMBL/GenBank/DDBJ whole genome shotgun (WGS) entry which is preliminary data.</text>
</comment>
<dbReference type="CDD" id="cd00093">
    <property type="entry name" value="HTH_XRE"/>
    <property type="match status" value="1"/>
</dbReference>
<feature type="compositionally biased region" description="Low complexity" evidence="1">
    <location>
        <begin position="50"/>
        <end position="60"/>
    </location>
</feature>
<evidence type="ECO:0000313" key="3">
    <source>
        <dbReference type="Proteomes" id="UP000294513"/>
    </source>
</evidence>
<dbReference type="OrthoDB" id="4966777at2"/>
<name>A0A4R4ZWU6_9ACTN</name>
<dbReference type="Pfam" id="PF13560">
    <property type="entry name" value="HTH_31"/>
    <property type="match status" value="1"/>
</dbReference>
<dbReference type="SUPFAM" id="SSF47413">
    <property type="entry name" value="lambda repressor-like DNA-binding domains"/>
    <property type="match status" value="1"/>
</dbReference>
<accession>A0A4R4ZWU6</accession>
<protein>
    <submittedName>
        <fullName evidence="2">XRE family transcriptional regulator</fullName>
    </submittedName>
</protein>
<gene>
    <name evidence="2" type="ORF">E1298_45265</name>
</gene>
<proteinExistence type="predicted"/>
<dbReference type="Gene3D" id="1.10.260.40">
    <property type="entry name" value="lambda repressor-like DNA-binding domains"/>
    <property type="match status" value="1"/>
</dbReference>
<evidence type="ECO:0000256" key="1">
    <source>
        <dbReference type="SAM" id="MobiDB-lite"/>
    </source>
</evidence>
<dbReference type="InterPro" id="IPR010982">
    <property type="entry name" value="Lambda_DNA-bd_dom_sf"/>
</dbReference>
<feature type="non-terminal residue" evidence="2">
    <location>
        <position position="226"/>
    </location>
</feature>
<organism evidence="2 3">
    <name type="scientific">Actinomadura rubrisoli</name>
    <dbReference type="NCBI Taxonomy" id="2530368"/>
    <lineage>
        <taxon>Bacteria</taxon>
        <taxon>Bacillati</taxon>
        <taxon>Actinomycetota</taxon>
        <taxon>Actinomycetes</taxon>
        <taxon>Streptosporangiales</taxon>
        <taxon>Thermomonosporaceae</taxon>
        <taxon>Actinomadura</taxon>
    </lineage>
</organism>
<reference evidence="2 3" key="1">
    <citation type="submission" date="2019-03" db="EMBL/GenBank/DDBJ databases">
        <title>Draft genome sequences of novel Actinobacteria.</title>
        <authorList>
            <person name="Sahin N."/>
            <person name="Ay H."/>
            <person name="Saygin H."/>
        </authorList>
    </citation>
    <scope>NUCLEOTIDE SEQUENCE [LARGE SCALE GENOMIC DNA]</scope>
    <source>
        <strain evidence="2 3">H3C3</strain>
    </source>
</reference>
<dbReference type="AlphaFoldDB" id="A0A4R4ZWU6"/>
<dbReference type="GO" id="GO:0003677">
    <property type="term" value="F:DNA binding"/>
    <property type="evidence" value="ECO:0007669"/>
    <property type="project" value="InterPro"/>
</dbReference>
<keyword evidence="3" id="KW-1185">Reference proteome</keyword>